<accession>A0AAD6HKT3</accession>
<organism evidence="2 3">
    <name type="scientific">Penicillium malachiteum</name>
    <dbReference type="NCBI Taxonomy" id="1324776"/>
    <lineage>
        <taxon>Eukaryota</taxon>
        <taxon>Fungi</taxon>
        <taxon>Dikarya</taxon>
        <taxon>Ascomycota</taxon>
        <taxon>Pezizomycotina</taxon>
        <taxon>Eurotiomycetes</taxon>
        <taxon>Eurotiomycetidae</taxon>
        <taxon>Eurotiales</taxon>
        <taxon>Aspergillaceae</taxon>
        <taxon>Penicillium</taxon>
    </lineage>
</organism>
<dbReference type="InterPro" id="IPR012349">
    <property type="entry name" value="Split_barrel_FMN-bd"/>
</dbReference>
<feature type="transmembrane region" description="Helical" evidence="1">
    <location>
        <begin position="228"/>
        <end position="246"/>
    </location>
</feature>
<evidence type="ECO:0000256" key="1">
    <source>
        <dbReference type="SAM" id="Phobius"/>
    </source>
</evidence>
<comment type="caution">
    <text evidence="2">The sequence shown here is derived from an EMBL/GenBank/DDBJ whole genome shotgun (WGS) entry which is preliminary data.</text>
</comment>
<keyword evidence="1" id="KW-1133">Transmembrane helix</keyword>
<evidence type="ECO:0000313" key="2">
    <source>
        <dbReference type="EMBL" id="KAJ5724795.1"/>
    </source>
</evidence>
<dbReference type="Gene3D" id="2.30.110.10">
    <property type="entry name" value="Electron Transport, Fmn-binding Protein, Chain A"/>
    <property type="match status" value="1"/>
</dbReference>
<keyword evidence="3" id="KW-1185">Reference proteome</keyword>
<dbReference type="PANTHER" id="PTHR39336:SF1">
    <property type="entry name" value="PYRIDOXAMINE PHOSPHATE OXIDASE FAMILY PROTEIN (AFU_ORTHOLOGUE AFUA_6G11440)"/>
    <property type="match status" value="1"/>
</dbReference>
<dbReference type="Proteomes" id="UP001215712">
    <property type="component" value="Unassembled WGS sequence"/>
</dbReference>
<reference evidence="2" key="2">
    <citation type="submission" date="2023-01" db="EMBL/GenBank/DDBJ databases">
        <authorList>
            <person name="Petersen C."/>
        </authorList>
    </citation>
    <scope>NUCLEOTIDE SEQUENCE</scope>
    <source>
        <strain evidence="2">IBT 17514</strain>
    </source>
</reference>
<keyword evidence="1" id="KW-0472">Membrane</keyword>
<name>A0AAD6HKT3_9EURO</name>
<protein>
    <recommendedName>
        <fullName evidence="4">Pyridoxamine 5'-phosphate oxidase putative domain-containing protein</fullName>
    </recommendedName>
</protein>
<dbReference type="EMBL" id="JAQJAN010000008">
    <property type="protein sequence ID" value="KAJ5724795.1"/>
    <property type="molecule type" value="Genomic_DNA"/>
</dbReference>
<dbReference type="AlphaFoldDB" id="A0AAD6HKT3"/>
<gene>
    <name evidence="2" type="ORF">N7493_006523</name>
</gene>
<evidence type="ECO:0008006" key="4">
    <source>
        <dbReference type="Google" id="ProtNLM"/>
    </source>
</evidence>
<sequence length="247" mass="28039">MVKFYESIPDDLSSWALRQPIFFVASAPLRGRHVNLSPKGLPDSSLAILNPNQIAYIDSTGSGCETISHVRENGRLTLMFCSFDVSPRILRLFCTGTVLEWDQPEFLTCLENMGKRKVVGARAIIKLDIFKVQTSCGFGVPLLALSIDPESNKSTPYLKDRQTLKTFSTKKFSQEGEMQRYQQRMNTHSLDGLPGLRSALKDSGYHTWRLELANWFTRRWDNIERLKSVALALFIGFMVFLLASSHR</sequence>
<dbReference type="PANTHER" id="PTHR39336">
    <property type="entry name" value="PYRIDOXAMINE PHOSPHATE OXIDASE FAMILY PROTEIN (AFU_ORTHOLOGUE AFUA_6G11440)"/>
    <property type="match status" value="1"/>
</dbReference>
<evidence type="ECO:0000313" key="3">
    <source>
        <dbReference type="Proteomes" id="UP001215712"/>
    </source>
</evidence>
<reference evidence="2" key="1">
    <citation type="journal article" date="2023" name="IMA Fungus">
        <title>Comparative genomic study of the Penicillium genus elucidates a diverse pangenome and 15 lateral gene transfer events.</title>
        <authorList>
            <person name="Petersen C."/>
            <person name="Sorensen T."/>
            <person name="Nielsen M.R."/>
            <person name="Sondergaard T.E."/>
            <person name="Sorensen J.L."/>
            <person name="Fitzpatrick D.A."/>
            <person name="Frisvad J.C."/>
            <person name="Nielsen K.L."/>
        </authorList>
    </citation>
    <scope>NUCLEOTIDE SEQUENCE</scope>
    <source>
        <strain evidence="2">IBT 17514</strain>
    </source>
</reference>
<keyword evidence="1" id="KW-0812">Transmembrane</keyword>
<proteinExistence type="predicted"/>